<dbReference type="GO" id="GO:0015627">
    <property type="term" value="C:type II protein secretion system complex"/>
    <property type="evidence" value="ECO:0007669"/>
    <property type="project" value="InterPro"/>
</dbReference>
<evidence type="ECO:0000259" key="11">
    <source>
        <dbReference type="Pfam" id="PF12019"/>
    </source>
</evidence>
<dbReference type="Proteomes" id="UP000029493">
    <property type="component" value="Chromosome"/>
</dbReference>
<proteinExistence type="inferred from homology"/>
<evidence type="ECO:0000256" key="6">
    <source>
        <dbReference type="ARBA" id="ARBA00022692"/>
    </source>
</evidence>
<evidence type="ECO:0000256" key="1">
    <source>
        <dbReference type="ARBA" id="ARBA00004377"/>
    </source>
</evidence>
<evidence type="ECO:0000256" key="9">
    <source>
        <dbReference type="ARBA" id="ARBA00025772"/>
    </source>
</evidence>
<sequence length="165" mass="17881">MKQQGATLIQLLLALAIAGGLAQLGVTAYGQLRENLQLSLAARDLAQALRHARNHAALHSESVVMEAWEEDWGKGWKILRMGDRQLLQERRLSPPLTIVSNGGKQVRFSALGIPLKAGAAFYAATLHLCRGARSEHQVLIASSGRIRRDTGALSTPLCAARTLQQ</sequence>
<evidence type="ECO:0000256" key="8">
    <source>
        <dbReference type="ARBA" id="ARBA00023136"/>
    </source>
</evidence>
<keyword evidence="8" id="KW-0472">Membrane</keyword>
<evidence type="ECO:0000256" key="5">
    <source>
        <dbReference type="ARBA" id="ARBA00022519"/>
    </source>
</evidence>
<organism evidence="12 13">
    <name type="scientific">Pseudomonas cremoricolorata</name>
    <dbReference type="NCBI Taxonomy" id="157783"/>
    <lineage>
        <taxon>Bacteria</taxon>
        <taxon>Pseudomonadati</taxon>
        <taxon>Pseudomonadota</taxon>
        <taxon>Gammaproteobacteria</taxon>
        <taxon>Pseudomonadales</taxon>
        <taxon>Pseudomonadaceae</taxon>
        <taxon>Pseudomonas</taxon>
    </lineage>
</organism>
<dbReference type="InterPro" id="IPR022346">
    <property type="entry name" value="T2SS_GspH"/>
</dbReference>
<accession>A0A089WM06</accession>
<dbReference type="eggNOG" id="COG4970">
    <property type="taxonomic scope" value="Bacteria"/>
</dbReference>
<keyword evidence="7" id="KW-1133">Transmembrane helix</keyword>
<evidence type="ECO:0000256" key="10">
    <source>
        <dbReference type="ARBA" id="ARBA00030775"/>
    </source>
</evidence>
<evidence type="ECO:0000313" key="12">
    <source>
        <dbReference type="EMBL" id="AIR88149.1"/>
    </source>
</evidence>
<evidence type="ECO:0000256" key="7">
    <source>
        <dbReference type="ARBA" id="ARBA00022989"/>
    </source>
</evidence>
<evidence type="ECO:0000256" key="3">
    <source>
        <dbReference type="ARBA" id="ARBA00022475"/>
    </source>
</evidence>
<dbReference type="Gene3D" id="3.55.40.10">
    <property type="entry name" value="minor pseudopilin epsh domain"/>
    <property type="match status" value="1"/>
</dbReference>
<keyword evidence="3" id="KW-1003">Cell membrane</keyword>
<reference evidence="12 13" key="1">
    <citation type="submission" date="2014-09" db="EMBL/GenBank/DDBJ databases">
        <authorList>
            <person name="Chan K.-G."/>
        </authorList>
    </citation>
    <scope>NUCLEOTIDE SEQUENCE [LARGE SCALE GENOMIC DNA]</scope>
    <source>
        <strain evidence="12 13">ND07</strain>
    </source>
</reference>
<dbReference type="EMBL" id="CP009455">
    <property type="protein sequence ID" value="AIR88149.1"/>
    <property type="molecule type" value="Genomic_DNA"/>
</dbReference>
<name>A0A089WM06_9PSED</name>
<dbReference type="Pfam" id="PF12019">
    <property type="entry name" value="GspH"/>
    <property type="match status" value="1"/>
</dbReference>
<keyword evidence="4" id="KW-0488">Methylation</keyword>
<dbReference type="SUPFAM" id="SSF54523">
    <property type="entry name" value="Pili subunits"/>
    <property type="match status" value="1"/>
</dbReference>
<evidence type="ECO:0000256" key="2">
    <source>
        <dbReference type="ARBA" id="ARBA00021549"/>
    </source>
</evidence>
<keyword evidence="13" id="KW-1185">Reference proteome</keyword>
<dbReference type="STRING" id="157783.LK03_02330"/>
<dbReference type="InterPro" id="IPR045584">
    <property type="entry name" value="Pilin-like"/>
</dbReference>
<keyword evidence="6" id="KW-0812">Transmembrane</keyword>
<dbReference type="AlphaFoldDB" id="A0A089WM06"/>
<evidence type="ECO:0000256" key="4">
    <source>
        <dbReference type="ARBA" id="ARBA00022481"/>
    </source>
</evidence>
<feature type="domain" description="General secretion pathway GspH" evidence="11">
    <location>
        <begin position="41"/>
        <end position="144"/>
    </location>
</feature>
<comment type="similarity">
    <text evidence="9">Belongs to the GSP H family.</text>
</comment>
<dbReference type="KEGG" id="psw:LK03_02330"/>
<keyword evidence="5" id="KW-0997">Cell inner membrane</keyword>
<gene>
    <name evidence="12" type="ORF">LK03_02330</name>
</gene>
<evidence type="ECO:0000313" key="13">
    <source>
        <dbReference type="Proteomes" id="UP000029493"/>
    </source>
</evidence>
<protein>
    <recommendedName>
        <fullName evidence="2">Type II secretion system protein H</fullName>
    </recommendedName>
    <alternativeName>
        <fullName evidence="10">General secretion pathway protein H</fullName>
    </alternativeName>
</protein>
<dbReference type="OrthoDB" id="5732776at2"/>
<comment type="subcellular location">
    <subcellularLocation>
        <location evidence="1">Cell inner membrane</location>
        <topology evidence="1">Single-pass membrane protein</topology>
    </subcellularLocation>
</comment>
<dbReference type="GO" id="GO:0015628">
    <property type="term" value="P:protein secretion by the type II secretion system"/>
    <property type="evidence" value="ECO:0007669"/>
    <property type="project" value="InterPro"/>
</dbReference>
<dbReference type="GO" id="GO:0005886">
    <property type="term" value="C:plasma membrane"/>
    <property type="evidence" value="ECO:0007669"/>
    <property type="project" value="UniProtKB-SubCell"/>
</dbReference>